<comment type="caution">
    <text evidence="3">The sequence shown here is derived from an EMBL/GenBank/DDBJ whole genome shotgun (WGS) entry which is preliminary data.</text>
</comment>
<gene>
    <name evidence="3" type="ORF">TW77_14285</name>
</gene>
<dbReference type="InterPro" id="IPR011055">
    <property type="entry name" value="Dup_hybrid_motif"/>
</dbReference>
<keyword evidence="1" id="KW-1133">Transmembrane helix</keyword>
<dbReference type="AlphaFoldDB" id="A0A0F4QK56"/>
<evidence type="ECO:0000313" key="3">
    <source>
        <dbReference type="EMBL" id="KJZ08006.1"/>
    </source>
</evidence>
<dbReference type="EMBL" id="JXYA01000031">
    <property type="protein sequence ID" value="KJZ08006.1"/>
    <property type="molecule type" value="Genomic_DNA"/>
</dbReference>
<protein>
    <recommendedName>
        <fullName evidence="2">M23ase beta-sheet core domain-containing protein</fullName>
    </recommendedName>
</protein>
<dbReference type="Proteomes" id="UP000033452">
    <property type="component" value="Unassembled WGS sequence"/>
</dbReference>
<name>A0A0F4QK56_9GAMM</name>
<dbReference type="SUPFAM" id="SSF51261">
    <property type="entry name" value="Duplicated hybrid motif"/>
    <property type="match status" value="1"/>
</dbReference>
<dbReference type="Gene3D" id="2.70.70.10">
    <property type="entry name" value="Glucose Permease (Domain IIA)"/>
    <property type="match status" value="1"/>
</dbReference>
<evidence type="ECO:0000256" key="1">
    <source>
        <dbReference type="SAM" id="Phobius"/>
    </source>
</evidence>
<evidence type="ECO:0000313" key="4">
    <source>
        <dbReference type="Proteomes" id="UP000033452"/>
    </source>
</evidence>
<dbReference type="PATRIC" id="fig|43658.5.peg.3022"/>
<keyword evidence="4" id="KW-1185">Reference proteome</keyword>
<dbReference type="RefSeq" id="WP_046005646.1">
    <property type="nucleotide sequence ID" value="NZ_JXYA01000031.1"/>
</dbReference>
<dbReference type="Pfam" id="PF01551">
    <property type="entry name" value="Peptidase_M23"/>
    <property type="match status" value="1"/>
</dbReference>
<keyword evidence="1" id="KW-0812">Transmembrane</keyword>
<keyword evidence="1" id="KW-0472">Membrane</keyword>
<reference evidence="3 4" key="1">
    <citation type="journal article" date="2015" name="BMC Genomics">
        <title>Genome mining reveals unlocked bioactive potential of marine Gram-negative bacteria.</title>
        <authorList>
            <person name="Machado H."/>
            <person name="Sonnenschein E.C."/>
            <person name="Melchiorsen J."/>
            <person name="Gram L."/>
        </authorList>
    </citation>
    <scope>NUCLEOTIDE SEQUENCE [LARGE SCALE GENOMIC DNA]</scope>
    <source>
        <strain evidence="3 4">S2471</strain>
    </source>
</reference>
<proteinExistence type="predicted"/>
<dbReference type="InterPro" id="IPR016047">
    <property type="entry name" value="M23ase_b-sheet_dom"/>
</dbReference>
<evidence type="ECO:0000259" key="2">
    <source>
        <dbReference type="Pfam" id="PF01551"/>
    </source>
</evidence>
<dbReference type="OrthoDB" id="9805070at2"/>
<feature type="transmembrane region" description="Helical" evidence="1">
    <location>
        <begin position="26"/>
        <end position="52"/>
    </location>
</feature>
<organism evidence="3 4">
    <name type="scientific">Pseudoalteromonas rubra</name>
    <dbReference type="NCBI Taxonomy" id="43658"/>
    <lineage>
        <taxon>Bacteria</taxon>
        <taxon>Pseudomonadati</taxon>
        <taxon>Pseudomonadota</taxon>
        <taxon>Gammaproteobacteria</taxon>
        <taxon>Alteromonadales</taxon>
        <taxon>Pseudoalteromonadaceae</taxon>
        <taxon>Pseudoalteromonas</taxon>
    </lineage>
</organism>
<dbReference type="CDD" id="cd12797">
    <property type="entry name" value="M23_peptidase"/>
    <property type="match status" value="1"/>
</dbReference>
<dbReference type="PANTHER" id="PTHR21666:SF270">
    <property type="entry name" value="MUREIN HYDROLASE ACTIVATOR ENVC"/>
    <property type="match status" value="1"/>
</dbReference>
<accession>A0A0F4QK56</accession>
<feature type="domain" description="M23ase beta-sheet core" evidence="2">
    <location>
        <begin position="263"/>
        <end position="357"/>
    </location>
</feature>
<dbReference type="InterPro" id="IPR050570">
    <property type="entry name" value="Cell_wall_metabolism_enzyme"/>
</dbReference>
<dbReference type="GO" id="GO:0004222">
    <property type="term" value="F:metalloendopeptidase activity"/>
    <property type="evidence" value="ECO:0007669"/>
    <property type="project" value="TreeGrafter"/>
</dbReference>
<sequence>MFRYIKRLITSLFQPKQLMLRQNGQVSLMVVPGWLQFIALVLVCSALTWLVISTSAFFKQQDTVSALQAQLQTQQQAWAQEKQQLAERLSQQQTQLATLNEQHTVLSEIVSALPTSITEQADAAVALPESQQPSDTQPAAGDINDSHEFEAHSTELDDAQAALLETLQAIISARHSQLMAGFNEAGLSLSSDNNSAQGGPYHQVDATLLNAHYTQLIDDSVQLNQLENLLHSTPKMMPVAHDKYYISSTFGFRKDPITGRRAYHKGVDMAGWHKTQIIAPADGVISRAGKNGGYGKFIEIKHANGIITRYGHLHTIKVRKGQTVKQSDVIALMGSTGRSTSTHLHYEVLQDKKHINPVKLARVLKRVQ</sequence>
<dbReference type="PANTHER" id="PTHR21666">
    <property type="entry name" value="PEPTIDASE-RELATED"/>
    <property type="match status" value="1"/>
</dbReference>